<evidence type="ECO:0000313" key="3">
    <source>
        <dbReference type="Proteomes" id="UP000011682"/>
    </source>
</evidence>
<feature type="coiled-coil region" evidence="1">
    <location>
        <begin position="94"/>
        <end position="121"/>
    </location>
</feature>
<dbReference type="Pfam" id="PF09544">
    <property type="entry name" value="DUF2381"/>
    <property type="match status" value="1"/>
</dbReference>
<keyword evidence="1" id="KW-0175">Coiled coil</keyword>
<proteinExistence type="predicted"/>
<protein>
    <recommendedName>
        <fullName evidence="4">DUF2381 family protein</fullName>
    </recommendedName>
</protein>
<sequence length="261" mass="28579">MSTLCVTPDLTSNFLFDAKLARVELEGREHFRRVAEAVDSFMVVPSEGMRDLEPQRVTVYFADGAAPESVTFLLVVHPARAARQVDVIRQTRPVAFYEEKARDAESKAQRCEEERARLHAEQGGPGGLRGLHAVGLLNNEIGVPAKHLTKYLKPRPRAALALVEAWSFRAGTAKRGRVAVELQLENPGTKSWTLAGAVLRGAKGEELTPLPDATPVSILPGFPGRVLVEFEATTKQAQGAYTLTLWDVDGRSVILENVTFP</sequence>
<evidence type="ECO:0008006" key="4">
    <source>
        <dbReference type="Google" id="ProtNLM"/>
    </source>
</evidence>
<dbReference type="AlphaFoldDB" id="S9P4L2"/>
<reference evidence="2" key="1">
    <citation type="submission" date="2013-05" db="EMBL/GenBank/DDBJ databases">
        <title>Genome assembly of Cystobacter fuscus DSM 2262.</title>
        <authorList>
            <person name="Sharma G."/>
            <person name="Khatri I."/>
            <person name="Kaur C."/>
            <person name="Mayilraj S."/>
            <person name="Subramanian S."/>
        </authorList>
    </citation>
    <scope>NUCLEOTIDE SEQUENCE [LARGE SCALE GENOMIC DNA]</scope>
    <source>
        <strain evidence="2">DSM 2262</strain>
    </source>
</reference>
<comment type="caution">
    <text evidence="2">The sequence shown here is derived from an EMBL/GenBank/DDBJ whole genome shotgun (WGS) entry which is preliminary data.</text>
</comment>
<dbReference type="EMBL" id="ANAH02000064">
    <property type="protein sequence ID" value="EPX57142.1"/>
    <property type="molecule type" value="Genomic_DNA"/>
</dbReference>
<evidence type="ECO:0000313" key="2">
    <source>
        <dbReference type="EMBL" id="EPX57142.1"/>
    </source>
</evidence>
<name>S9P4L2_CYSF2</name>
<accession>S9P4L2</accession>
<keyword evidence="3" id="KW-1185">Reference proteome</keyword>
<organism evidence="2 3">
    <name type="scientific">Cystobacter fuscus (strain ATCC 25194 / DSM 2262 / NBRC 100088 / M29)</name>
    <dbReference type="NCBI Taxonomy" id="1242864"/>
    <lineage>
        <taxon>Bacteria</taxon>
        <taxon>Pseudomonadati</taxon>
        <taxon>Myxococcota</taxon>
        <taxon>Myxococcia</taxon>
        <taxon>Myxococcales</taxon>
        <taxon>Cystobacterineae</taxon>
        <taxon>Archangiaceae</taxon>
        <taxon>Cystobacter</taxon>
    </lineage>
</organism>
<dbReference type="Proteomes" id="UP000011682">
    <property type="component" value="Unassembled WGS sequence"/>
</dbReference>
<evidence type="ECO:0000256" key="1">
    <source>
        <dbReference type="SAM" id="Coils"/>
    </source>
</evidence>
<gene>
    <name evidence="2" type="ORF">D187_006896</name>
</gene>
<dbReference type="NCBIfam" id="TIGR02268">
    <property type="entry name" value="Myxococcus xanthus paralogous family TIGR02268"/>
    <property type="match status" value="1"/>
</dbReference>
<dbReference type="InterPro" id="IPR011754">
    <property type="entry name" value="Mxa_paralog_2268"/>
</dbReference>